<evidence type="ECO:0000313" key="2">
    <source>
        <dbReference type="EMBL" id="EAR93694.1"/>
    </source>
</evidence>
<keyword evidence="1" id="KW-1133">Transmembrane helix</keyword>
<protein>
    <submittedName>
        <fullName evidence="2">Transmembrane protein, putative</fullName>
    </submittedName>
</protein>
<keyword evidence="3" id="KW-1185">Reference proteome</keyword>
<dbReference type="InParanoid" id="Q23AZ0"/>
<dbReference type="AlphaFoldDB" id="Q23AZ0"/>
<dbReference type="RefSeq" id="XP_001013939.1">
    <property type="nucleotide sequence ID" value="XM_001013939.1"/>
</dbReference>
<keyword evidence="1 2" id="KW-0812">Transmembrane</keyword>
<name>Q23AZ0_TETTS</name>
<feature type="transmembrane region" description="Helical" evidence="1">
    <location>
        <begin position="6"/>
        <end position="24"/>
    </location>
</feature>
<proteinExistence type="predicted"/>
<evidence type="ECO:0000313" key="3">
    <source>
        <dbReference type="Proteomes" id="UP000009168"/>
    </source>
</evidence>
<dbReference type="EMBL" id="GG662720">
    <property type="protein sequence ID" value="EAR93694.1"/>
    <property type="molecule type" value="Genomic_DNA"/>
</dbReference>
<reference evidence="3" key="1">
    <citation type="journal article" date="2006" name="PLoS Biol.">
        <title>Macronuclear genome sequence of the ciliate Tetrahymena thermophila, a model eukaryote.</title>
        <authorList>
            <person name="Eisen J.A."/>
            <person name="Coyne R.S."/>
            <person name="Wu M."/>
            <person name="Wu D."/>
            <person name="Thiagarajan M."/>
            <person name="Wortman J.R."/>
            <person name="Badger J.H."/>
            <person name="Ren Q."/>
            <person name="Amedeo P."/>
            <person name="Jones K.M."/>
            <person name="Tallon L.J."/>
            <person name="Delcher A.L."/>
            <person name="Salzberg S.L."/>
            <person name="Silva J.C."/>
            <person name="Haas B.J."/>
            <person name="Majoros W.H."/>
            <person name="Farzad M."/>
            <person name="Carlton J.M."/>
            <person name="Smith R.K. Jr."/>
            <person name="Garg J."/>
            <person name="Pearlman R.E."/>
            <person name="Karrer K.M."/>
            <person name="Sun L."/>
            <person name="Manning G."/>
            <person name="Elde N.C."/>
            <person name="Turkewitz A.P."/>
            <person name="Asai D.J."/>
            <person name="Wilkes D.E."/>
            <person name="Wang Y."/>
            <person name="Cai H."/>
            <person name="Collins K."/>
            <person name="Stewart B.A."/>
            <person name="Lee S.R."/>
            <person name="Wilamowska K."/>
            <person name="Weinberg Z."/>
            <person name="Ruzzo W.L."/>
            <person name="Wloga D."/>
            <person name="Gaertig J."/>
            <person name="Frankel J."/>
            <person name="Tsao C.-C."/>
            <person name="Gorovsky M.A."/>
            <person name="Keeling P.J."/>
            <person name="Waller R.F."/>
            <person name="Patron N.J."/>
            <person name="Cherry J.M."/>
            <person name="Stover N.A."/>
            <person name="Krieger C.J."/>
            <person name="del Toro C."/>
            <person name="Ryder H.F."/>
            <person name="Williamson S.C."/>
            <person name="Barbeau R.A."/>
            <person name="Hamilton E.P."/>
            <person name="Orias E."/>
        </authorList>
    </citation>
    <scope>NUCLEOTIDE SEQUENCE [LARGE SCALE GENOMIC DNA]</scope>
    <source>
        <strain evidence="3">SB210</strain>
    </source>
</reference>
<dbReference type="HOGENOM" id="CLU_999204_0_0_1"/>
<organism evidence="2 3">
    <name type="scientific">Tetrahymena thermophila (strain SB210)</name>
    <dbReference type="NCBI Taxonomy" id="312017"/>
    <lineage>
        <taxon>Eukaryota</taxon>
        <taxon>Sar</taxon>
        <taxon>Alveolata</taxon>
        <taxon>Ciliophora</taxon>
        <taxon>Intramacronucleata</taxon>
        <taxon>Oligohymenophorea</taxon>
        <taxon>Hymenostomatida</taxon>
        <taxon>Tetrahymenina</taxon>
        <taxon>Tetrahymenidae</taxon>
        <taxon>Tetrahymena</taxon>
    </lineage>
</organism>
<dbReference type="GeneID" id="7825438"/>
<gene>
    <name evidence="2" type="ORF">TTHERM_00653870</name>
</gene>
<dbReference type="Proteomes" id="UP000009168">
    <property type="component" value="Unassembled WGS sequence"/>
</dbReference>
<accession>Q23AZ0</accession>
<keyword evidence="1" id="KW-0472">Membrane</keyword>
<dbReference type="KEGG" id="tet:TTHERM_00653870"/>
<sequence>MDNKNIIITALGVGLTGGIIYYLSKFLKSEPLGFSRDQVLKMIKEYKRASLRVFVQTAEIVKRIKDQNGGKDTLKEGITIKDVVKDNIMNDLIQEREYIAKRYNISLEQFDNYYSIQYGGDKEIQEVCNQIQKTFENSLLGIPPSLEVSQQVKEKFSEDKVIEMQKKILKAQSKQFNNVFKDIKQETQQDHVDIESDLFKQKIRDLDIHQLKTDLLKKEGFEFEPESPCETFEKLSFQYKKTSKDYEIKLSQVINIYNKIKSDMLYSKVDDTYIDMIFN</sequence>
<evidence type="ECO:0000256" key="1">
    <source>
        <dbReference type="SAM" id="Phobius"/>
    </source>
</evidence>